<protein>
    <submittedName>
        <fullName evidence="1">Uncharacterized protein</fullName>
    </submittedName>
</protein>
<sequence length="78" mass="9421">MSHESYQGSPSYSSHRIMIKKQSAKQTHYNNYYFAYYHVPLPLRWSMETPSYFQFSPFFSLFISKHLLHKVNLSICHR</sequence>
<accession>A0A182WPZ8</accession>
<dbReference type="EnsemblMetazoa" id="AMIN014733-RA">
    <property type="protein sequence ID" value="AMIN014733-PA"/>
    <property type="gene ID" value="AMIN014733"/>
</dbReference>
<dbReference type="VEuPathDB" id="VectorBase:AMIN014733"/>
<evidence type="ECO:0000313" key="1">
    <source>
        <dbReference type="EnsemblMetazoa" id="AMIN014733-PA"/>
    </source>
</evidence>
<proteinExistence type="predicted"/>
<reference evidence="2" key="1">
    <citation type="submission" date="2013-03" db="EMBL/GenBank/DDBJ databases">
        <title>The Genome Sequence of Anopheles minimus MINIMUS1.</title>
        <authorList>
            <consortium name="The Broad Institute Genomics Platform"/>
            <person name="Neafsey D.E."/>
            <person name="Walton C."/>
            <person name="Walker B."/>
            <person name="Young S.K."/>
            <person name="Zeng Q."/>
            <person name="Gargeya S."/>
            <person name="Fitzgerald M."/>
            <person name="Haas B."/>
            <person name="Abouelleil A."/>
            <person name="Allen A.W."/>
            <person name="Alvarado L."/>
            <person name="Arachchi H.M."/>
            <person name="Berlin A.M."/>
            <person name="Chapman S.B."/>
            <person name="Gainer-Dewar J."/>
            <person name="Goldberg J."/>
            <person name="Griggs A."/>
            <person name="Gujja S."/>
            <person name="Hansen M."/>
            <person name="Howarth C."/>
            <person name="Imamovic A."/>
            <person name="Ireland A."/>
            <person name="Larimer J."/>
            <person name="McCowan C."/>
            <person name="Murphy C."/>
            <person name="Pearson M."/>
            <person name="Poon T.W."/>
            <person name="Priest M."/>
            <person name="Roberts A."/>
            <person name="Saif S."/>
            <person name="Shea T."/>
            <person name="Sisk P."/>
            <person name="Sykes S."/>
            <person name="Wortman J."/>
            <person name="Nusbaum C."/>
            <person name="Birren B."/>
        </authorList>
    </citation>
    <scope>NUCLEOTIDE SEQUENCE [LARGE SCALE GENOMIC DNA]</scope>
    <source>
        <strain evidence="2">MINIMUS1</strain>
    </source>
</reference>
<dbReference type="AlphaFoldDB" id="A0A182WPZ8"/>
<reference evidence="1" key="2">
    <citation type="submission" date="2020-05" db="UniProtKB">
        <authorList>
            <consortium name="EnsemblMetazoa"/>
        </authorList>
    </citation>
    <scope>IDENTIFICATION</scope>
    <source>
        <strain evidence="1">MINIMUS1</strain>
    </source>
</reference>
<organism evidence="1 2">
    <name type="scientific">Anopheles minimus</name>
    <dbReference type="NCBI Taxonomy" id="112268"/>
    <lineage>
        <taxon>Eukaryota</taxon>
        <taxon>Metazoa</taxon>
        <taxon>Ecdysozoa</taxon>
        <taxon>Arthropoda</taxon>
        <taxon>Hexapoda</taxon>
        <taxon>Insecta</taxon>
        <taxon>Pterygota</taxon>
        <taxon>Neoptera</taxon>
        <taxon>Endopterygota</taxon>
        <taxon>Diptera</taxon>
        <taxon>Nematocera</taxon>
        <taxon>Culicoidea</taxon>
        <taxon>Culicidae</taxon>
        <taxon>Anophelinae</taxon>
        <taxon>Anopheles</taxon>
    </lineage>
</organism>
<evidence type="ECO:0000313" key="2">
    <source>
        <dbReference type="Proteomes" id="UP000075920"/>
    </source>
</evidence>
<keyword evidence="2" id="KW-1185">Reference proteome</keyword>
<dbReference type="Proteomes" id="UP000075920">
    <property type="component" value="Unassembled WGS sequence"/>
</dbReference>
<name>A0A182WPZ8_9DIPT</name>